<dbReference type="Gene3D" id="3.10.180.10">
    <property type="entry name" value="2,3-Dihydroxybiphenyl 1,2-Dioxygenase, domain 1"/>
    <property type="match status" value="1"/>
</dbReference>
<dbReference type="SUPFAM" id="SSF54593">
    <property type="entry name" value="Glyoxalase/Bleomycin resistance protein/Dihydroxybiphenyl dioxygenase"/>
    <property type="match status" value="1"/>
</dbReference>
<dbReference type="InterPro" id="IPR004360">
    <property type="entry name" value="Glyas_Fos-R_dOase_dom"/>
</dbReference>
<reference evidence="2 3" key="1">
    <citation type="submission" date="2020-01" db="EMBL/GenBank/DDBJ databases">
        <title>A novel Bacillus sp. from Pasinler.</title>
        <authorList>
            <person name="Adiguzel A."/>
            <person name="Ay H."/>
            <person name="Baltaci M.O."/>
        </authorList>
    </citation>
    <scope>NUCLEOTIDE SEQUENCE [LARGE SCALE GENOMIC DNA]</scope>
    <source>
        <strain evidence="2 3">P1</strain>
    </source>
</reference>
<feature type="domain" description="Glyoxalase/fosfomycin resistance/dioxygenase" evidence="1">
    <location>
        <begin position="37"/>
        <end position="125"/>
    </location>
</feature>
<comment type="caution">
    <text evidence="2">The sequence shown here is derived from an EMBL/GenBank/DDBJ whole genome shotgun (WGS) entry which is preliminary data.</text>
</comment>
<dbReference type="RefSeq" id="WP_161920279.1">
    <property type="nucleotide sequence ID" value="NZ_JAACYS010000022.1"/>
</dbReference>
<organism evidence="2 3">
    <name type="scientific">Pallidibacillus pasinlerensis</name>
    <dbReference type="NCBI Taxonomy" id="2703818"/>
    <lineage>
        <taxon>Bacteria</taxon>
        <taxon>Bacillati</taxon>
        <taxon>Bacillota</taxon>
        <taxon>Bacilli</taxon>
        <taxon>Bacillales</taxon>
        <taxon>Bacillaceae</taxon>
        <taxon>Pallidibacillus</taxon>
    </lineage>
</organism>
<accession>A0ABX0A3P0</accession>
<keyword evidence="3" id="KW-1185">Reference proteome</keyword>
<name>A0ABX0A3P0_9BACI</name>
<dbReference type="InterPro" id="IPR029068">
    <property type="entry name" value="Glyas_Bleomycin-R_OHBP_Dase"/>
</dbReference>
<protein>
    <submittedName>
        <fullName evidence="2">Glyoxalase</fullName>
    </submittedName>
</protein>
<dbReference type="Pfam" id="PF00903">
    <property type="entry name" value="Glyoxalase"/>
    <property type="match status" value="1"/>
</dbReference>
<evidence type="ECO:0000313" key="2">
    <source>
        <dbReference type="EMBL" id="NCU17447.1"/>
    </source>
</evidence>
<dbReference type="EMBL" id="JAACYS010000022">
    <property type="protein sequence ID" value="NCU17447.1"/>
    <property type="molecule type" value="Genomic_DNA"/>
</dbReference>
<proteinExistence type="predicted"/>
<evidence type="ECO:0000313" key="3">
    <source>
        <dbReference type="Proteomes" id="UP000743899"/>
    </source>
</evidence>
<evidence type="ECO:0000259" key="1">
    <source>
        <dbReference type="Pfam" id="PF00903"/>
    </source>
</evidence>
<gene>
    <name evidence="2" type="ORF">GW534_06665</name>
</gene>
<dbReference type="Proteomes" id="UP000743899">
    <property type="component" value="Unassembled WGS sequence"/>
</dbReference>
<sequence>MKILKITVLKYIEKDDFVVPQRLSLVTIGCFDFLLLRKFYQDLGWEETDNGYTDYAVFKTVGVLLSLYSVEKLAEGTGLDVQKSTKFFKGITFAINVDKPSQVDETIEAVRSIGGKIISEPNDGKGD</sequence>